<proteinExistence type="inferred from homology"/>
<dbReference type="GO" id="GO:0006351">
    <property type="term" value="P:DNA-templated transcription"/>
    <property type="evidence" value="ECO:0007669"/>
    <property type="project" value="InterPro"/>
</dbReference>
<dbReference type="GO" id="GO:0000428">
    <property type="term" value="C:DNA-directed RNA polymerase complex"/>
    <property type="evidence" value="ECO:0007669"/>
    <property type="project" value="UniProtKB-KW"/>
</dbReference>
<dbReference type="STRING" id="112090.W4GKS7"/>
<evidence type="ECO:0008006" key="8">
    <source>
        <dbReference type="Google" id="ProtNLM"/>
    </source>
</evidence>
<keyword evidence="5" id="KW-0539">Nucleus</keyword>
<evidence type="ECO:0000256" key="5">
    <source>
        <dbReference type="ARBA" id="ARBA00023242"/>
    </source>
</evidence>
<dbReference type="InterPro" id="IPR009668">
    <property type="entry name" value="RNA_pol-assoc_fac_A49-like"/>
</dbReference>
<reference evidence="7" key="1">
    <citation type="submission" date="2013-12" db="EMBL/GenBank/DDBJ databases">
        <title>The Genome Sequence of Aphanomyces astaci APO3.</title>
        <authorList>
            <consortium name="The Broad Institute Genomics Platform"/>
            <person name="Russ C."/>
            <person name="Tyler B."/>
            <person name="van West P."/>
            <person name="Dieguez-Uribeondo J."/>
            <person name="Young S.K."/>
            <person name="Zeng Q."/>
            <person name="Gargeya S."/>
            <person name="Fitzgerald M."/>
            <person name="Abouelleil A."/>
            <person name="Alvarado L."/>
            <person name="Chapman S.B."/>
            <person name="Gainer-Dewar J."/>
            <person name="Goldberg J."/>
            <person name="Griggs A."/>
            <person name="Gujja S."/>
            <person name="Hansen M."/>
            <person name="Howarth C."/>
            <person name="Imamovic A."/>
            <person name="Ireland A."/>
            <person name="Larimer J."/>
            <person name="McCowan C."/>
            <person name="Murphy C."/>
            <person name="Pearson M."/>
            <person name="Poon T.W."/>
            <person name="Priest M."/>
            <person name="Roberts A."/>
            <person name="Saif S."/>
            <person name="Shea T."/>
            <person name="Sykes S."/>
            <person name="Wortman J."/>
            <person name="Nusbaum C."/>
            <person name="Birren B."/>
        </authorList>
    </citation>
    <scope>NUCLEOTIDE SEQUENCE [LARGE SCALE GENOMIC DNA]</scope>
    <source>
        <strain evidence="7">APO3</strain>
    </source>
</reference>
<evidence type="ECO:0000256" key="3">
    <source>
        <dbReference type="ARBA" id="ARBA00022478"/>
    </source>
</evidence>
<keyword evidence="3" id="KW-0240">DNA-directed RNA polymerase</keyword>
<name>W4GKS7_APHAT</name>
<dbReference type="EMBL" id="KI913126">
    <property type="protein sequence ID" value="ETV80277.1"/>
    <property type="molecule type" value="Genomic_DNA"/>
</dbReference>
<dbReference type="AlphaFoldDB" id="W4GKS7"/>
<dbReference type="OrthoDB" id="532500at2759"/>
<accession>W4GKS7</accession>
<organism evidence="7">
    <name type="scientific">Aphanomyces astaci</name>
    <name type="common">Crayfish plague agent</name>
    <dbReference type="NCBI Taxonomy" id="112090"/>
    <lineage>
        <taxon>Eukaryota</taxon>
        <taxon>Sar</taxon>
        <taxon>Stramenopiles</taxon>
        <taxon>Oomycota</taxon>
        <taxon>Saprolegniomycetes</taxon>
        <taxon>Saprolegniales</taxon>
        <taxon>Verrucalvaceae</taxon>
        <taxon>Aphanomyces</taxon>
    </lineage>
</organism>
<gene>
    <name evidence="7" type="ORF">H257_06614</name>
</gene>
<dbReference type="VEuPathDB" id="FungiDB:H257_06614"/>
<dbReference type="Pfam" id="PF06870">
    <property type="entry name" value="RNA_pol_I_A49"/>
    <property type="match status" value="1"/>
</dbReference>
<dbReference type="GeneID" id="20808610"/>
<evidence type="ECO:0000256" key="4">
    <source>
        <dbReference type="ARBA" id="ARBA00023163"/>
    </source>
</evidence>
<dbReference type="GO" id="GO:0003677">
    <property type="term" value="F:DNA binding"/>
    <property type="evidence" value="ECO:0007669"/>
    <property type="project" value="InterPro"/>
</dbReference>
<feature type="transmembrane region" description="Helical" evidence="6">
    <location>
        <begin position="341"/>
        <end position="364"/>
    </location>
</feature>
<evidence type="ECO:0000256" key="2">
    <source>
        <dbReference type="ARBA" id="ARBA00009430"/>
    </source>
</evidence>
<dbReference type="GO" id="GO:0005730">
    <property type="term" value="C:nucleolus"/>
    <property type="evidence" value="ECO:0007669"/>
    <property type="project" value="UniProtKB-SubCell"/>
</dbReference>
<protein>
    <recommendedName>
        <fullName evidence="8">DNA-directed RNA polymerase I subunit RPA49</fullName>
    </recommendedName>
</protein>
<comment type="similarity">
    <text evidence="2">Belongs to the eukaryotic RPA49/POLR1E RNA polymerase subunit family.</text>
</comment>
<keyword evidence="4" id="KW-0804">Transcription</keyword>
<evidence type="ECO:0000313" key="7">
    <source>
        <dbReference type="EMBL" id="ETV80277.1"/>
    </source>
</evidence>
<dbReference type="PANTHER" id="PTHR14440">
    <property type="entry name" value="DNA-DIRECTED RNA POLYMERASE I SUBUNIT RPA49"/>
    <property type="match status" value="1"/>
</dbReference>
<evidence type="ECO:0000256" key="6">
    <source>
        <dbReference type="SAM" id="Phobius"/>
    </source>
</evidence>
<dbReference type="RefSeq" id="XP_009830201.1">
    <property type="nucleotide sequence ID" value="XM_009831899.1"/>
</dbReference>
<sequence>MSKRTVELVHEPSAAASAPLLVSFRGGPPLTTTGFHCQVYEHAAKKKRIVVADTEKITYQAANFGHGNSNGDLSSYVVGVVDKTTNSVQLFNVDQVYVMQQSVKSFRENVDDNTQDSVTSFERQKNLVDVFGSKASKRIVRSREENKIQVDNIRGASSITQTFSEKVQENTELLAAKRAADPKFSSDGFAMDATRLAMLPPCKLDALTPDGVYDISKFLSDDVMESLLMKADEFISVLSTSALSEFLAQNDVAAANYITQVMTSMGKPYDRDNVALMLYVMYLVQFYHARFPLQSNAAALSETMNVPHLVVKQILDTFADATVNSYGKTSYSQSKVLKDKLLVYLVVVALTIGGFSLDVSAIAIDLKRAPANIIGYTKQVGCRVDKVKTEATGLGGKKSEGFRAILTLPLQFPSLKKGGPSRR</sequence>
<comment type="subcellular location">
    <subcellularLocation>
        <location evidence="1">Nucleus</location>
        <location evidence="1">Nucleolus</location>
    </subcellularLocation>
</comment>
<keyword evidence="6" id="KW-0472">Membrane</keyword>
<evidence type="ECO:0000256" key="1">
    <source>
        <dbReference type="ARBA" id="ARBA00004604"/>
    </source>
</evidence>
<keyword evidence="6" id="KW-0812">Transmembrane</keyword>
<keyword evidence="6" id="KW-1133">Transmembrane helix</keyword>